<feature type="compositionally biased region" description="Polar residues" evidence="1">
    <location>
        <begin position="265"/>
        <end position="277"/>
    </location>
</feature>
<proteinExistence type="predicted"/>
<feature type="compositionally biased region" description="Low complexity" evidence="1">
    <location>
        <begin position="248"/>
        <end position="264"/>
    </location>
</feature>
<feature type="compositionally biased region" description="Polar residues" evidence="1">
    <location>
        <begin position="310"/>
        <end position="323"/>
    </location>
</feature>
<comment type="caution">
    <text evidence="2">The sequence shown here is derived from an EMBL/GenBank/DDBJ whole genome shotgun (WGS) entry which is preliminary data.</text>
</comment>
<feature type="compositionally biased region" description="Low complexity" evidence="1">
    <location>
        <begin position="192"/>
        <end position="205"/>
    </location>
</feature>
<keyword evidence="3" id="KW-1185">Reference proteome</keyword>
<protein>
    <submittedName>
        <fullName evidence="2">Uncharacterized protein</fullName>
    </submittedName>
</protein>
<evidence type="ECO:0000313" key="3">
    <source>
        <dbReference type="Proteomes" id="UP000054843"/>
    </source>
</evidence>
<reference evidence="2 3" key="1">
    <citation type="submission" date="2015-01" db="EMBL/GenBank/DDBJ databases">
        <title>Evolution of Trichinella species and genotypes.</title>
        <authorList>
            <person name="Korhonen P.K."/>
            <person name="Edoardo P."/>
            <person name="Giuseppe L.R."/>
            <person name="Gasser R.B."/>
        </authorList>
    </citation>
    <scope>NUCLEOTIDE SEQUENCE [LARGE SCALE GENOMIC DNA]</scope>
    <source>
        <strain evidence="2">ISS1980</strain>
    </source>
</reference>
<gene>
    <name evidence="2" type="ORF">T10_12088</name>
</gene>
<dbReference type="Proteomes" id="UP000054843">
    <property type="component" value="Unassembled WGS sequence"/>
</dbReference>
<accession>A0A0V1M5Y0</accession>
<organism evidence="2 3">
    <name type="scientific">Trichinella papuae</name>
    <dbReference type="NCBI Taxonomy" id="268474"/>
    <lineage>
        <taxon>Eukaryota</taxon>
        <taxon>Metazoa</taxon>
        <taxon>Ecdysozoa</taxon>
        <taxon>Nematoda</taxon>
        <taxon>Enoplea</taxon>
        <taxon>Dorylaimia</taxon>
        <taxon>Trichinellida</taxon>
        <taxon>Trichinellidae</taxon>
        <taxon>Trichinella</taxon>
    </lineage>
</organism>
<name>A0A0V1M5Y0_9BILA</name>
<sequence>MFENEVTKNYLMELEDLSALCHSAAHIYTRVFDTTQSLGVRRTKSTNQLPYSCGLSLYECGVSASVPASCNNSQKQRFQITFDHGCSGKVKHFLRGWYMKLKWHLCCVCEAEDENGGEGDDDLTQLTYEEHRTLSKVLHESLKTFKATLDYAEMDEGSSMSDSDLSDDSSDLDFVPRGKNFDYALRPVAANQSKKSNAAVASSSSTTKIGKPAASDHTEGQSISKSTKDGRNSVSRYPYSLRRRRQVVEQSSSTKSSNISSDESVGQNHGISAGSSVKKTKSEGEHASTSTEDIEATATELKTDAAGMDGQTSSSQSKSFNVE</sequence>
<feature type="region of interest" description="Disordered" evidence="1">
    <location>
        <begin position="192"/>
        <end position="323"/>
    </location>
</feature>
<dbReference type="EMBL" id="JYDO01000214">
    <property type="protein sequence ID" value="KRZ67004.1"/>
    <property type="molecule type" value="Genomic_DNA"/>
</dbReference>
<evidence type="ECO:0000313" key="2">
    <source>
        <dbReference type="EMBL" id="KRZ67004.1"/>
    </source>
</evidence>
<dbReference type="AlphaFoldDB" id="A0A0V1M5Y0"/>
<dbReference type="OrthoDB" id="5920310at2759"/>
<evidence type="ECO:0000256" key="1">
    <source>
        <dbReference type="SAM" id="MobiDB-lite"/>
    </source>
</evidence>